<dbReference type="InParanoid" id="A0A0H2R7M4"/>
<dbReference type="Gene3D" id="3.30.420.10">
    <property type="entry name" value="Ribonuclease H-like superfamily/Ribonuclease H"/>
    <property type="match status" value="1"/>
</dbReference>
<dbReference type="AlphaFoldDB" id="A0A0H2R7M4"/>
<dbReference type="Proteomes" id="UP000053477">
    <property type="component" value="Unassembled WGS sequence"/>
</dbReference>
<protein>
    <recommendedName>
        <fullName evidence="3">RNase H type-1 domain-containing protein</fullName>
    </recommendedName>
</protein>
<feature type="non-terminal residue" evidence="1">
    <location>
        <position position="1"/>
    </location>
</feature>
<keyword evidence="2" id="KW-1185">Reference proteome</keyword>
<dbReference type="InterPro" id="IPR036397">
    <property type="entry name" value="RNaseH_sf"/>
</dbReference>
<accession>A0A0H2R7M4</accession>
<dbReference type="STRING" id="27342.A0A0H2R7M4"/>
<evidence type="ECO:0000313" key="1">
    <source>
        <dbReference type="EMBL" id="KLO07874.1"/>
    </source>
</evidence>
<dbReference type="InterPro" id="IPR012337">
    <property type="entry name" value="RNaseH-like_sf"/>
</dbReference>
<dbReference type="GO" id="GO:0003676">
    <property type="term" value="F:nucleic acid binding"/>
    <property type="evidence" value="ECO:0007669"/>
    <property type="project" value="InterPro"/>
</dbReference>
<dbReference type="OrthoDB" id="3265515at2759"/>
<evidence type="ECO:0000313" key="2">
    <source>
        <dbReference type="Proteomes" id="UP000053477"/>
    </source>
</evidence>
<gene>
    <name evidence="1" type="ORF">SCHPADRAFT_806545</name>
</gene>
<dbReference type="EMBL" id="KQ086116">
    <property type="protein sequence ID" value="KLO07874.1"/>
    <property type="molecule type" value="Genomic_DNA"/>
</dbReference>
<evidence type="ECO:0008006" key="3">
    <source>
        <dbReference type="Google" id="ProtNLM"/>
    </source>
</evidence>
<dbReference type="SUPFAM" id="SSF53098">
    <property type="entry name" value="Ribonuclease H-like"/>
    <property type="match status" value="1"/>
</dbReference>
<feature type="non-terminal residue" evidence="1">
    <location>
        <position position="72"/>
    </location>
</feature>
<reference evidence="1 2" key="1">
    <citation type="submission" date="2015-04" db="EMBL/GenBank/DDBJ databases">
        <title>Complete genome sequence of Schizopora paradoxa KUC8140, a cosmopolitan wood degrader in East Asia.</title>
        <authorList>
            <consortium name="DOE Joint Genome Institute"/>
            <person name="Min B."/>
            <person name="Park H."/>
            <person name="Jang Y."/>
            <person name="Kim J.-J."/>
            <person name="Kim K.H."/>
            <person name="Pangilinan J."/>
            <person name="Lipzen A."/>
            <person name="Riley R."/>
            <person name="Grigoriev I.V."/>
            <person name="Spatafora J.W."/>
            <person name="Choi I.-G."/>
        </authorList>
    </citation>
    <scope>NUCLEOTIDE SEQUENCE [LARGE SCALE GENOMIC DNA]</scope>
    <source>
        <strain evidence="1 2">KUC8140</strain>
    </source>
</reference>
<proteinExistence type="predicted"/>
<sequence length="72" mass="7510">VYSDGSGYKGSIGAAAVAQGADNQLWVHHCYLGTDKSHTVIEGELVGAILALDIIASEPQITMAQILLDNQA</sequence>
<organism evidence="1 2">
    <name type="scientific">Schizopora paradoxa</name>
    <dbReference type="NCBI Taxonomy" id="27342"/>
    <lineage>
        <taxon>Eukaryota</taxon>
        <taxon>Fungi</taxon>
        <taxon>Dikarya</taxon>
        <taxon>Basidiomycota</taxon>
        <taxon>Agaricomycotina</taxon>
        <taxon>Agaricomycetes</taxon>
        <taxon>Hymenochaetales</taxon>
        <taxon>Schizoporaceae</taxon>
        <taxon>Schizopora</taxon>
    </lineage>
</organism>
<name>A0A0H2R7M4_9AGAM</name>